<accession>I3R461</accession>
<feature type="region of interest" description="Disordered" evidence="1">
    <location>
        <begin position="725"/>
        <end position="900"/>
    </location>
</feature>
<feature type="compositionally biased region" description="Basic and acidic residues" evidence="1">
    <location>
        <begin position="859"/>
        <end position="869"/>
    </location>
</feature>
<proteinExistence type="predicted"/>
<feature type="compositionally biased region" description="Basic and acidic residues" evidence="1">
    <location>
        <begin position="791"/>
        <end position="800"/>
    </location>
</feature>
<feature type="region of interest" description="Disordered" evidence="1">
    <location>
        <begin position="1"/>
        <end position="158"/>
    </location>
</feature>
<gene>
    <name evidence="2" type="ordered locus">HFX_1309</name>
    <name evidence="3" type="ORF">BM92_02640</name>
    <name evidence="4" type="ORF">C439_03960</name>
    <name evidence="5" type="ORF">E6P09_09555</name>
</gene>
<dbReference type="Proteomes" id="UP000006469">
    <property type="component" value="Chromosome"/>
</dbReference>
<dbReference type="EMBL" id="CP039139">
    <property type="protein sequence ID" value="QCQ75497.1"/>
    <property type="molecule type" value="Genomic_DNA"/>
</dbReference>
<evidence type="ECO:0000313" key="9">
    <source>
        <dbReference type="Proteomes" id="UP000299011"/>
    </source>
</evidence>
<keyword evidence="7" id="KW-1185">Reference proteome</keyword>
<feature type="compositionally biased region" description="Basic and acidic residues" evidence="1">
    <location>
        <begin position="818"/>
        <end position="850"/>
    </location>
</feature>
<reference evidence="4 7" key="3">
    <citation type="journal article" date="2014" name="PLoS Genet.">
        <title>Phylogenetically driven sequencing of extremely halophilic archaea reveals strategies for static and dynamic osmo-response.</title>
        <authorList>
            <person name="Becker E.A."/>
            <person name="Seitzer P.M."/>
            <person name="Tritt A."/>
            <person name="Larsen D."/>
            <person name="Krusor M."/>
            <person name="Yao A.I."/>
            <person name="Wu D."/>
            <person name="Madern D."/>
            <person name="Eisen J.A."/>
            <person name="Darling A.E."/>
            <person name="Facciotti M.T."/>
        </authorList>
    </citation>
    <scope>NUCLEOTIDE SEQUENCE [LARGE SCALE GENOMIC DNA]</scope>
    <source>
        <strain evidence="4">ATCC 33500</strain>
        <strain evidence="7">ATCC 33500 / DSM 1411 / JCM 8866 / NBRC 14739 / NCIMB 2177 / R-4</strain>
    </source>
</reference>
<dbReference type="GeneID" id="40156662"/>
<evidence type="ECO:0000313" key="6">
    <source>
        <dbReference type="Proteomes" id="UP000006469"/>
    </source>
</evidence>
<evidence type="ECO:0000313" key="3">
    <source>
        <dbReference type="EMBL" id="AHZ21620.1"/>
    </source>
</evidence>
<dbReference type="OrthoDB" id="308493at2157"/>
<dbReference type="AlphaFoldDB" id="I3R461"/>
<reference evidence="2 6" key="2">
    <citation type="journal article" date="2012" name="J. Bacteriol.">
        <title>Complete genome sequence of the metabolically versatile halophilic archaeon Haloferax mediterranei, a poly(3-hydroxybutyrate-co-3-hydroxyvalerate) producer.</title>
        <authorList>
            <person name="Han J."/>
            <person name="Zhang F."/>
            <person name="Hou J."/>
            <person name="Liu X."/>
            <person name="Li M."/>
            <person name="Liu H."/>
            <person name="Cai L."/>
            <person name="Zhang B."/>
            <person name="Chen Y."/>
            <person name="Zhou J."/>
            <person name="Hu S."/>
            <person name="Xiang H."/>
        </authorList>
    </citation>
    <scope>NUCLEOTIDE SEQUENCE [LARGE SCALE GENOMIC DNA]</scope>
    <source>
        <strain evidence="6">ATCC 33500 / DSM 1411 / JCM 8866 / NBRC 14739 / NCIMB 2177 / R-4</strain>
        <strain evidence="2">CGMCC 1.2087</strain>
    </source>
</reference>
<dbReference type="EMBL" id="AOLO01000005">
    <property type="protein sequence ID" value="EMA03537.1"/>
    <property type="molecule type" value="Genomic_DNA"/>
</dbReference>
<evidence type="ECO:0000313" key="4">
    <source>
        <dbReference type="EMBL" id="EMA03537.1"/>
    </source>
</evidence>
<dbReference type="RefSeq" id="WP_004057228.1">
    <property type="nucleotide sequence ID" value="NC_017941.2"/>
</dbReference>
<sequence length="926" mass="104577">MGLPGDVGDSSPEDREAAREYEENVRDARNESRNNDSDDGGGSSSRDSSSSSDSTSQDTSREADREAIEQYKQQVREAKHQKEQNSNDDESKDKQDSTSSDSSPQSSRDRDREVIDQYKDQVRETQHENERRNRDRERSSPEVVNRTGDISTDNSLIQRQINKYERSIDQQYGDRLGNDDYQYVVKDSGQVEVRLTDSGKDRLQDSRELDTVEQRARSSVDGRVKRVEVNETFEDGYTATVYTADGREIEQQYSFSQDASEKFVERARERRPTNHTGSFIDTNREGEGVVRVAGSEQLERQRDALEGIGSSEREQARDRIAEKAGVDPEQLDNVHRTEDGRWVATIERERKPSERPDEQFGDLPINLGNDKRVEDYLRAGAATYDDFVKGAVDFNSKYNPLFIYNRKVTEAVTSHAPDWYSNHTTNPTTGRKRGEEFVRGALSGAGQILNVPSVVLGLKETGEFIGYAGAETVKGQGGEVVGDTSEAVSAAKDEGIKALEKNPSKLAGGVVGSLVGSAGAMGTAARYSGRAGRVARYAIQPGEEILSDTATAVLSRSSRGQRVLNKLPGGRLDNEELAYAAYKRGVKPKASKLSRRIRRTKYDFVDKFARQEASKINEFVKGAGRGQLELSGPRGRDTVAADDTPGRMSPELDPADAAEQNLGQTQYELERFAEQEQAARREQLEDVGPEVRPDSELSKRTRAAQSDKYTVDQDVLEEEIRRQRRALERGLREPRRRRRRTQRDPSDLGEPWDISEIEHRRKQAMEPSVKAEAESIERQATGAEVDAFDPVARERERLDVASRPTAEPRPFESELTSDLERELDRETTFELERTTELERELESETERTGVEFETESVYEMERELERELEIESEFESEYERERERWPKDPTDNVFDEDTGGFGVDEDIWRSSIADADDLLRDLGGGW</sequence>
<dbReference type="HOGENOM" id="CLU_315388_0_0_2"/>
<feature type="region of interest" description="Disordered" evidence="1">
    <location>
        <begin position="626"/>
        <end position="654"/>
    </location>
</feature>
<dbReference type="Proteomes" id="UP000299011">
    <property type="component" value="Chromosome"/>
</dbReference>
<evidence type="ECO:0000313" key="8">
    <source>
        <dbReference type="Proteomes" id="UP000027075"/>
    </source>
</evidence>
<evidence type="ECO:0000313" key="5">
    <source>
        <dbReference type="EMBL" id="QCQ75497.1"/>
    </source>
</evidence>
<dbReference type="PaxDb" id="523841-HFX_1309"/>
<dbReference type="Proteomes" id="UP000011603">
    <property type="component" value="Unassembled WGS sequence"/>
</dbReference>
<feature type="compositionally biased region" description="Polar residues" evidence="1">
    <location>
        <begin position="148"/>
        <end position="158"/>
    </location>
</feature>
<reference evidence="3 8" key="4">
    <citation type="submission" date="2014-04" db="EMBL/GenBank/DDBJ databases">
        <title>Transcriptional profiles of Haloferax mediterranei on the basis of nitrogen availability.</title>
        <authorList>
            <person name="Bautista V."/>
        </authorList>
    </citation>
    <scope>NUCLEOTIDE SEQUENCE [LARGE SCALE GENOMIC DNA]</scope>
    <source>
        <strain evidence="3">ATCC 33500</strain>
        <strain evidence="8">ATCC 33500 / DSM 1411 / JCM 8866 / NBRC 14739 / NCIMB 2177 / R-4</strain>
    </source>
</reference>
<feature type="compositionally biased region" description="Low complexity" evidence="1">
    <location>
        <begin position="44"/>
        <end position="58"/>
    </location>
</feature>
<reference evidence="2" key="1">
    <citation type="journal article" date="2012" name="Appl. Environ. Microbiol.">
        <title>Identification of the haloarchaeal phasin (PhaP) that functions in polyhydroxyalkanoate accumulation and granule formation in Haloferax mediterranei.</title>
        <authorList>
            <person name="Cai S."/>
            <person name="Cai L."/>
            <person name="Liu H."/>
            <person name="Liu X."/>
            <person name="Han J."/>
            <person name="Zhou J."/>
            <person name="Xiang H."/>
        </authorList>
    </citation>
    <scope>NUCLEOTIDE SEQUENCE</scope>
    <source>
        <strain evidence="2">CGMCC 1.2087</strain>
    </source>
</reference>
<dbReference type="EMBL" id="CP001868">
    <property type="protein sequence ID" value="AFK19021.1"/>
    <property type="molecule type" value="Genomic_DNA"/>
</dbReference>
<feature type="compositionally biased region" description="Low complexity" evidence="1">
    <location>
        <begin position="97"/>
        <end position="106"/>
    </location>
</feature>
<feature type="compositionally biased region" description="Basic and acidic residues" evidence="1">
    <location>
        <begin position="59"/>
        <end position="96"/>
    </location>
</feature>
<feature type="region of interest" description="Disordered" evidence="1">
    <location>
        <begin position="674"/>
        <end position="713"/>
    </location>
</feature>
<organism evidence="2 6">
    <name type="scientific">Haloferax mediterranei (strain ATCC 33500 / DSM 1411 / JCM 8866 / NBRC 14739 / NCIMB 2177 / R-4)</name>
    <name type="common">Halobacterium mediterranei</name>
    <dbReference type="NCBI Taxonomy" id="523841"/>
    <lineage>
        <taxon>Archaea</taxon>
        <taxon>Methanobacteriati</taxon>
        <taxon>Methanobacteriota</taxon>
        <taxon>Stenosarchaea group</taxon>
        <taxon>Halobacteria</taxon>
        <taxon>Halobacteriales</taxon>
        <taxon>Haloferacaceae</taxon>
        <taxon>Haloferax</taxon>
    </lineage>
</organism>
<dbReference type="Proteomes" id="UP000027075">
    <property type="component" value="Chromosome"/>
</dbReference>
<dbReference type="STRING" id="523841.HFX_1309"/>
<evidence type="ECO:0000256" key="1">
    <source>
        <dbReference type="SAM" id="MobiDB-lite"/>
    </source>
</evidence>
<feature type="compositionally biased region" description="Basic and acidic residues" evidence="1">
    <location>
        <begin position="877"/>
        <end position="890"/>
    </location>
</feature>
<feature type="compositionally biased region" description="Basic and acidic residues" evidence="1">
    <location>
        <begin position="12"/>
        <end position="36"/>
    </location>
</feature>
<protein>
    <submittedName>
        <fullName evidence="2">Uncharacterized protein</fullName>
    </submittedName>
</protein>
<dbReference type="EMBL" id="CP007551">
    <property type="protein sequence ID" value="AHZ21620.1"/>
    <property type="molecule type" value="Genomic_DNA"/>
</dbReference>
<feature type="compositionally biased region" description="Basic and acidic residues" evidence="1">
    <location>
        <begin position="674"/>
        <end position="699"/>
    </location>
</feature>
<evidence type="ECO:0000313" key="7">
    <source>
        <dbReference type="Proteomes" id="UP000011603"/>
    </source>
</evidence>
<evidence type="ECO:0000313" key="2">
    <source>
        <dbReference type="EMBL" id="AFK19021.1"/>
    </source>
</evidence>
<name>I3R461_HALMT</name>
<reference evidence="5 9" key="6">
    <citation type="submission" date="2019-04" db="EMBL/GenBank/DDBJ databases">
        <title>Methylomes of two halophilic Archaea, Haloarcula marismortui and Haloferax mediterranei.</title>
        <authorList>
            <person name="DasSarma S."/>
            <person name="DasSarma P."/>
            <person name="DasSarma S."/>
            <person name="Fomenkov A."/>
            <person name="Vincze T."/>
            <person name="Anton B.P."/>
            <person name="Roberts R.J."/>
        </authorList>
    </citation>
    <scope>NUCLEOTIDE SEQUENCE [LARGE SCALE GENOMIC DNA]</scope>
    <source>
        <strain evidence="5">ATCC 33500</strain>
        <strain evidence="9">ATCC 33500 / DSM 1411 / JCM 8866 / NBRC 14739 / NCIMB 2177 / R-4</strain>
    </source>
</reference>
<dbReference type="KEGG" id="hme:HFX_1309"/>
<dbReference type="PATRIC" id="fig|523841.21.peg.802"/>
<feature type="compositionally biased region" description="Basic and acidic residues" evidence="1">
    <location>
        <begin position="107"/>
        <end position="140"/>
    </location>
</feature>
<reference evidence="2" key="5">
    <citation type="submission" date="2014-05" db="EMBL/GenBank/DDBJ databases">
        <authorList>
            <person name="Wang L."/>
            <person name="Yang H."/>
            <person name="Xiang H."/>
        </authorList>
    </citation>
    <scope>NUCLEOTIDE SEQUENCE</scope>
    <source>
        <strain evidence="2">CGMCC 1.2087</strain>
    </source>
</reference>